<dbReference type="RefSeq" id="WP_135444918.1">
    <property type="nucleotide sequence ID" value="NZ_SRLE01000009.1"/>
</dbReference>
<dbReference type="AlphaFoldDB" id="A0A4Z0LZL3"/>
<name>A0A4Z0LZL3_9GAMM</name>
<keyword evidence="7 11" id="KW-0368">Histidine biosynthesis</keyword>
<evidence type="ECO:0000313" key="13">
    <source>
        <dbReference type="EMBL" id="TGD72626.1"/>
    </source>
</evidence>
<evidence type="ECO:0000256" key="6">
    <source>
        <dbReference type="ARBA" id="ARBA00022605"/>
    </source>
</evidence>
<comment type="pathway">
    <text evidence="2 11">Amino-acid biosynthesis; L-histidine biosynthesis; L-histidine from 5-phospho-alpha-D-ribose 1-diphosphate: step 5/9.</text>
</comment>
<dbReference type="PANTHER" id="PTHR21235:SF2">
    <property type="entry name" value="IMIDAZOLE GLYCEROL PHOSPHATE SYNTHASE HISHF"/>
    <property type="match status" value="1"/>
</dbReference>
<feature type="active site" evidence="11">
    <location>
        <position position="131"/>
    </location>
</feature>
<dbReference type="GO" id="GO:0000107">
    <property type="term" value="F:imidazoleglycerol-phosphate synthase activity"/>
    <property type="evidence" value="ECO:0007669"/>
    <property type="project" value="UniProtKB-UniRule"/>
</dbReference>
<protein>
    <recommendedName>
        <fullName evidence="11">Imidazole glycerol phosphate synthase subunit HisF</fullName>
        <ecNumber evidence="11">4.3.2.10</ecNumber>
    </recommendedName>
    <alternativeName>
        <fullName evidence="11">IGP synthase cyclase subunit</fullName>
    </alternativeName>
    <alternativeName>
        <fullName evidence="11">IGP synthase subunit HisF</fullName>
    </alternativeName>
    <alternativeName>
        <fullName evidence="11">ImGP synthase subunit HisF</fullName>
        <shortName evidence="11">IGPS subunit HisF</shortName>
    </alternativeName>
</protein>
<evidence type="ECO:0000256" key="2">
    <source>
        <dbReference type="ARBA" id="ARBA00005091"/>
    </source>
</evidence>
<evidence type="ECO:0000256" key="9">
    <source>
        <dbReference type="ARBA" id="ARBA00025475"/>
    </source>
</evidence>
<gene>
    <name evidence="11 13" type="primary">hisF</name>
    <name evidence="13" type="ORF">E4634_13965</name>
</gene>
<keyword evidence="14" id="KW-1185">Reference proteome</keyword>
<accession>A0A4Z0LZL3</accession>
<evidence type="ECO:0000256" key="1">
    <source>
        <dbReference type="ARBA" id="ARBA00004496"/>
    </source>
</evidence>
<comment type="similarity">
    <text evidence="3 11 12">Belongs to the HisA/HisF family.</text>
</comment>
<organism evidence="13 14">
    <name type="scientific">Mangrovimicrobium sediminis</name>
    <dbReference type="NCBI Taxonomy" id="2562682"/>
    <lineage>
        <taxon>Bacteria</taxon>
        <taxon>Pseudomonadati</taxon>
        <taxon>Pseudomonadota</taxon>
        <taxon>Gammaproteobacteria</taxon>
        <taxon>Cellvibrionales</taxon>
        <taxon>Halieaceae</taxon>
        <taxon>Mangrovimicrobium</taxon>
    </lineage>
</organism>
<evidence type="ECO:0000256" key="10">
    <source>
        <dbReference type="ARBA" id="ARBA00047838"/>
    </source>
</evidence>
<reference evidence="13 14" key="1">
    <citation type="submission" date="2019-04" db="EMBL/GenBank/DDBJ databases">
        <title>Taxonomy of novel Haliea sp. from mangrove soil of West Coast of India.</title>
        <authorList>
            <person name="Verma A."/>
            <person name="Kumar P."/>
            <person name="Krishnamurthi S."/>
        </authorList>
    </citation>
    <scope>NUCLEOTIDE SEQUENCE [LARGE SCALE GENOMIC DNA]</scope>
    <source>
        <strain evidence="13 14">SAOS-164</strain>
    </source>
</reference>
<dbReference type="GO" id="GO:0005737">
    <property type="term" value="C:cytoplasm"/>
    <property type="evidence" value="ECO:0007669"/>
    <property type="project" value="UniProtKB-SubCell"/>
</dbReference>
<dbReference type="EC" id="4.3.2.10" evidence="11"/>
<proteinExistence type="inferred from homology"/>
<keyword evidence="6 11" id="KW-0028">Amino-acid biosynthesis</keyword>
<dbReference type="InterPro" id="IPR013785">
    <property type="entry name" value="Aldolase_TIM"/>
</dbReference>
<dbReference type="InterPro" id="IPR004651">
    <property type="entry name" value="HisF"/>
</dbReference>
<evidence type="ECO:0000313" key="14">
    <source>
        <dbReference type="Proteomes" id="UP000298050"/>
    </source>
</evidence>
<comment type="subunit">
    <text evidence="4 11">Heterodimer of HisH and HisF.</text>
</comment>
<dbReference type="PANTHER" id="PTHR21235">
    <property type="entry name" value="IMIDAZOLE GLYCEROL PHOSPHATE SYNTHASE SUBUNIT HISF/H IGP SYNTHASE SUBUNIT HISF/H"/>
    <property type="match status" value="1"/>
</dbReference>
<dbReference type="Gene3D" id="3.20.20.70">
    <property type="entry name" value="Aldolase class I"/>
    <property type="match status" value="1"/>
</dbReference>
<comment type="caution">
    <text evidence="13">The sequence shown here is derived from an EMBL/GenBank/DDBJ whole genome shotgun (WGS) entry which is preliminary data.</text>
</comment>
<dbReference type="InterPro" id="IPR006062">
    <property type="entry name" value="His_biosynth"/>
</dbReference>
<evidence type="ECO:0000256" key="4">
    <source>
        <dbReference type="ARBA" id="ARBA00011152"/>
    </source>
</evidence>
<dbReference type="OrthoDB" id="9781903at2"/>
<dbReference type="HAMAP" id="MF_01013">
    <property type="entry name" value="HisF"/>
    <property type="match status" value="1"/>
</dbReference>
<comment type="catalytic activity">
    <reaction evidence="10 11">
        <text>5-[(5-phospho-1-deoxy-D-ribulos-1-ylimino)methylamino]-1-(5-phospho-beta-D-ribosyl)imidazole-4-carboxamide + L-glutamine = D-erythro-1-(imidazol-4-yl)glycerol 3-phosphate + 5-amino-1-(5-phospho-beta-D-ribosyl)imidazole-4-carboxamide + L-glutamate + H(+)</text>
        <dbReference type="Rhea" id="RHEA:24793"/>
        <dbReference type="ChEBI" id="CHEBI:15378"/>
        <dbReference type="ChEBI" id="CHEBI:29985"/>
        <dbReference type="ChEBI" id="CHEBI:58278"/>
        <dbReference type="ChEBI" id="CHEBI:58359"/>
        <dbReference type="ChEBI" id="CHEBI:58475"/>
        <dbReference type="ChEBI" id="CHEBI:58525"/>
        <dbReference type="EC" id="4.3.2.10"/>
    </reaction>
</comment>
<dbReference type="Proteomes" id="UP000298050">
    <property type="component" value="Unassembled WGS sequence"/>
</dbReference>
<dbReference type="EMBL" id="SRLE01000009">
    <property type="protein sequence ID" value="TGD72626.1"/>
    <property type="molecule type" value="Genomic_DNA"/>
</dbReference>
<dbReference type="FunFam" id="3.20.20.70:FF:000006">
    <property type="entry name" value="Imidazole glycerol phosphate synthase subunit HisF"/>
    <property type="match status" value="1"/>
</dbReference>
<feature type="active site" evidence="11">
    <location>
        <position position="12"/>
    </location>
</feature>
<dbReference type="SUPFAM" id="SSF51366">
    <property type="entry name" value="Ribulose-phoshate binding barrel"/>
    <property type="match status" value="1"/>
</dbReference>
<comment type="function">
    <text evidence="9 11">IGPS catalyzes the conversion of PRFAR and glutamine to IGP, AICAR and glutamate. The HisF subunit catalyzes the cyclization activity that produces IGP and AICAR from PRFAR using the ammonia provided by the HisH subunit.</text>
</comment>
<comment type="subcellular location">
    <subcellularLocation>
        <location evidence="1 11">Cytoplasm</location>
    </subcellularLocation>
</comment>
<keyword evidence="8 11" id="KW-0456">Lyase</keyword>
<dbReference type="GO" id="GO:0000105">
    <property type="term" value="P:L-histidine biosynthetic process"/>
    <property type="evidence" value="ECO:0007669"/>
    <property type="project" value="UniProtKB-UniRule"/>
</dbReference>
<evidence type="ECO:0000256" key="8">
    <source>
        <dbReference type="ARBA" id="ARBA00023239"/>
    </source>
</evidence>
<evidence type="ECO:0000256" key="12">
    <source>
        <dbReference type="RuleBase" id="RU003657"/>
    </source>
</evidence>
<dbReference type="CDD" id="cd04731">
    <property type="entry name" value="HisF"/>
    <property type="match status" value="1"/>
</dbReference>
<keyword evidence="5 11" id="KW-0963">Cytoplasm</keyword>
<dbReference type="InterPro" id="IPR011060">
    <property type="entry name" value="RibuloseP-bd_barrel"/>
</dbReference>
<evidence type="ECO:0000256" key="5">
    <source>
        <dbReference type="ARBA" id="ARBA00022490"/>
    </source>
</evidence>
<evidence type="ECO:0000256" key="7">
    <source>
        <dbReference type="ARBA" id="ARBA00023102"/>
    </source>
</evidence>
<dbReference type="UniPathway" id="UPA00031">
    <property type="reaction ID" value="UER00010"/>
</dbReference>
<dbReference type="InterPro" id="IPR050064">
    <property type="entry name" value="IGPS_HisA/HisF"/>
</dbReference>
<dbReference type="GO" id="GO:0016829">
    <property type="term" value="F:lyase activity"/>
    <property type="evidence" value="ECO:0007669"/>
    <property type="project" value="UniProtKB-KW"/>
</dbReference>
<sequence length="257" mass="27244">MGLAKRIIPCLDVDNGRVVKGVNFVDIRDAGDPVEIAARYNEQGADEITFLDITASHEGRDTTVHTVEQIAENVFIPLTVGGGIRSVQDIRTMLNAGADKVSINTAAIHNPDLVRESAQKFGSQCIVVAIDAKRVDDVDGAPRWEIFTHGGRNPTGIDAVAWAVKMAELGAGEILLTSMDRDGTKNGFDLGVTRAISDAVEIPVIASGGVGNLQHLVDGIAQGGADAVLAASIFHFAEYTIPEAKAFMAARGIEMRL</sequence>
<dbReference type="Pfam" id="PF00977">
    <property type="entry name" value="His_biosynth"/>
    <property type="match status" value="1"/>
</dbReference>
<evidence type="ECO:0000256" key="3">
    <source>
        <dbReference type="ARBA" id="ARBA00009667"/>
    </source>
</evidence>
<evidence type="ECO:0000256" key="11">
    <source>
        <dbReference type="HAMAP-Rule" id="MF_01013"/>
    </source>
</evidence>